<evidence type="ECO:0000256" key="6">
    <source>
        <dbReference type="PROSITE-ProRule" id="PRU00284"/>
    </source>
</evidence>
<comment type="caution">
    <text evidence="10">The sequence shown here is derived from an EMBL/GenBank/DDBJ whole genome shotgun (WGS) entry which is preliminary data.</text>
</comment>
<dbReference type="PROSITE" id="PS50111">
    <property type="entry name" value="CHEMOTAXIS_TRANSDUC_2"/>
    <property type="match status" value="1"/>
</dbReference>
<reference evidence="10 11" key="1">
    <citation type="submission" date="2016-05" db="EMBL/GenBank/DDBJ databases">
        <title>Paenibacillus oryzae. sp. nov., isolated from the rice root.</title>
        <authorList>
            <person name="Zhang J."/>
            <person name="Zhang X."/>
        </authorList>
    </citation>
    <scope>NUCLEOTIDE SEQUENCE [LARGE SCALE GENOMIC DNA]</scope>
    <source>
        <strain evidence="10 11">1DrF-4</strain>
    </source>
</reference>
<dbReference type="AlphaFoldDB" id="A0A1A5YKK0"/>
<dbReference type="InterPro" id="IPR004090">
    <property type="entry name" value="Chemotax_Me-accpt_rcpt"/>
</dbReference>
<dbReference type="EMBL" id="LYPA01000051">
    <property type="protein sequence ID" value="OBR65910.1"/>
    <property type="molecule type" value="Genomic_DNA"/>
</dbReference>
<dbReference type="SUPFAM" id="SSF58104">
    <property type="entry name" value="Methyl-accepting chemotaxis protein (MCP) signaling domain"/>
    <property type="match status" value="1"/>
</dbReference>
<accession>A0A1A5YKK0</accession>
<dbReference type="SMART" id="SM00283">
    <property type="entry name" value="MA"/>
    <property type="match status" value="1"/>
</dbReference>
<dbReference type="Pfam" id="PF00672">
    <property type="entry name" value="HAMP"/>
    <property type="match status" value="1"/>
</dbReference>
<sequence>MKLTISRKLLAGFLAVLLILTATVSISYMQTTLVDRTYRDLIEDKAGKLILIQKLNVVVKQQQIGLRGYLMNGDNNALQHFTDAHTEYKSLTQSLEGIVNEPETQGMLQELNDLEAEYFYLSNRIIKLKIQGKEDESIKLLNTQGQDITDRFDEKASQFTTFQQELLDKGQLDALQKSESIQQLILLLGVGALLLGLFVSWFIGRLISRPVKALAQAAERIAAGDLTTTIAVIKNRDEVGGLAAAFNTMSGSLRTLIQHVGHNAEQVAASAEQLNAASDQASLASQQIASTMQEVSSDASNGFHHVTDASATITDMSRGIRSIEEDSQSMSSKASEAFQRAEEGSKAIDIAVSRMNEVGSTVEELGAMIDRLDHRSNEISAISGAITSIASQTNILSLNAGIEAARAGELGRGFAVVAGEVRKLAEQSSESAHQISDLISQIQAETRQAVQTMHNAAQVVHSGIDAVDMAGRSFQHIQGSVHEVNDQIHGVSASVRRMAEGADGVVSSMTVITGVSESTLAGAQQVSSATEEQLASMEEVAASARSLSQLAEQLQHQIDRFKV</sequence>
<comment type="subcellular location">
    <subcellularLocation>
        <location evidence="1">Cell membrane</location>
    </subcellularLocation>
</comment>
<keyword evidence="7" id="KW-0812">Transmembrane</keyword>
<proteinExistence type="inferred from homology"/>
<evidence type="ECO:0000256" key="7">
    <source>
        <dbReference type="SAM" id="Phobius"/>
    </source>
</evidence>
<dbReference type="Proteomes" id="UP000092024">
    <property type="component" value="Unassembled WGS sequence"/>
</dbReference>
<name>A0A1A5YKK0_9BACL</name>
<dbReference type="GO" id="GO:0004888">
    <property type="term" value="F:transmembrane signaling receptor activity"/>
    <property type="evidence" value="ECO:0007669"/>
    <property type="project" value="InterPro"/>
</dbReference>
<feature type="domain" description="HAMP" evidence="9">
    <location>
        <begin position="205"/>
        <end position="258"/>
    </location>
</feature>
<evidence type="ECO:0000256" key="5">
    <source>
        <dbReference type="ARBA" id="ARBA00029447"/>
    </source>
</evidence>
<evidence type="ECO:0000313" key="10">
    <source>
        <dbReference type="EMBL" id="OBR65910.1"/>
    </source>
</evidence>
<dbReference type="CDD" id="cd11386">
    <property type="entry name" value="MCP_signal"/>
    <property type="match status" value="1"/>
</dbReference>
<dbReference type="OrthoDB" id="107771at2"/>
<dbReference type="STRING" id="1844972.A7K91_18240"/>
<dbReference type="PANTHER" id="PTHR32089">
    <property type="entry name" value="METHYL-ACCEPTING CHEMOTAXIS PROTEIN MCPB"/>
    <property type="match status" value="1"/>
</dbReference>
<feature type="domain" description="Methyl-accepting transducer" evidence="8">
    <location>
        <begin position="277"/>
        <end position="548"/>
    </location>
</feature>
<keyword evidence="3 7" id="KW-0472">Membrane</keyword>
<dbReference type="Pfam" id="PF00015">
    <property type="entry name" value="MCPsignal"/>
    <property type="match status" value="1"/>
</dbReference>
<dbReference type="GO" id="GO:0006935">
    <property type="term" value="P:chemotaxis"/>
    <property type="evidence" value="ECO:0007669"/>
    <property type="project" value="InterPro"/>
</dbReference>
<dbReference type="RefSeq" id="WP_068682549.1">
    <property type="nucleotide sequence ID" value="NZ_LYPA01000051.1"/>
</dbReference>
<dbReference type="PANTHER" id="PTHR32089:SF112">
    <property type="entry name" value="LYSOZYME-LIKE PROTEIN-RELATED"/>
    <property type="match status" value="1"/>
</dbReference>
<dbReference type="InterPro" id="IPR007891">
    <property type="entry name" value="CHASE3"/>
</dbReference>
<evidence type="ECO:0000259" key="8">
    <source>
        <dbReference type="PROSITE" id="PS50111"/>
    </source>
</evidence>
<dbReference type="Pfam" id="PF05227">
    <property type="entry name" value="CHASE3"/>
    <property type="match status" value="1"/>
</dbReference>
<dbReference type="InterPro" id="IPR003660">
    <property type="entry name" value="HAMP_dom"/>
</dbReference>
<dbReference type="Gene3D" id="6.10.340.10">
    <property type="match status" value="1"/>
</dbReference>
<dbReference type="CDD" id="cd06225">
    <property type="entry name" value="HAMP"/>
    <property type="match status" value="1"/>
</dbReference>
<feature type="transmembrane region" description="Helical" evidence="7">
    <location>
        <begin position="184"/>
        <end position="204"/>
    </location>
</feature>
<dbReference type="PRINTS" id="PR00260">
    <property type="entry name" value="CHEMTRNSDUCR"/>
</dbReference>
<evidence type="ECO:0000256" key="2">
    <source>
        <dbReference type="ARBA" id="ARBA00022475"/>
    </source>
</evidence>
<evidence type="ECO:0000259" key="9">
    <source>
        <dbReference type="PROSITE" id="PS50885"/>
    </source>
</evidence>
<evidence type="ECO:0000313" key="11">
    <source>
        <dbReference type="Proteomes" id="UP000092024"/>
    </source>
</evidence>
<keyword evidence="2" id="KW-1003">Cell membrane</keyword>
<dbReference type="PROSITE" id="PS50885">
    <property type="entry name" value="HAMP"/>
    <property type="match status" value="1"/>
</dbReference>
<dbReference type="InterPro" id="IPR004089">
    <property type="entry name" value="MCPsignal_dom"/>
</dbReference>
<evidence type="ECO:0000256" key="4">
    <source>
        <dbReference type="ARBA" id="ARBA00023224"/>
    </source>
</evidence>
<comment type="similarity">
    <text evidence="5">Belongs to the methyl-accepting chemotaxis (MCP) protein family.</text>
</comment>
<evidence type="ECO:0008006" key="12">
    <source>
        <dbReference type="Google" id="ProtNLM"/>
    </source>
</evidence>
<evidence type="ECO:0000256" key="3">
    <source>
        <dbReference type="ARBA" id="ARBA00023136"/>
    </source>
</evidence>
<dbReference type="Gene3D" id="1.10.287.950">
    <property type="entry name" value="Methyl-accepting chemotaxis protein"/>
    <property type="match status" value="1"/>
</dbReference>
<protein>
    <recommendedName>
        <fullName evidence="12">Chemotaxis protein</fullName>
    </recommendedName>
</protein>
<organism evidence="10 11">
    <name type="scientific">Paenibacillus oryzae</name>
    <dbReference type="NCBI Taxonomy" id="1844972"/>
    <lineage>
        <taxon>Bacteria</taxon>
        <taxon>Bacillati</taxon>
        <taxon>Bacillota</taxon>
        <taxon>Bacilli</taxon>
        <taxon>Bacillales</taxon>
        <taxon>Paenibacillaceae</taxon>
        <taxon>Paenibacillus</taxon>
    </lineage>
</organism>
<dbReference type="SMART" id="SM00304">
    <property type="entry name" value="HAMP"/>
    <property type="match status" value="1"/>
</dbReference>
<keyword evidence="7" id="KW-1133">Transmembrane helix</keyword>
<dbReference type="GO" id="GO:0007165">
    <property type="term" value="P:signal transduction"/>
    <property type="evidence" value="ECO:0007669"/>
    <property type="project" value="UniProtKB-KW"/>
</dbReference>
<evidence type="ECO:0000256" key="1">
    <source>
        <dbReference type="ARBA" id="ARBA00004236"/>
    </source>
</evidence>
<keyword evidence="4 6" id="KW-0807">Transducer</keyword>
<dbReference type="GO" id="GO:0005886">
    <property type="term" value="C:plasma membrane"/>
    <property type="evidence" value="ECO:0007669"/>
    <property type="project" value="UniProtKB-SubCell"/>
</dbReference>
<keyword evidence="11" id="KW-1185">Reference proteome</keyword>
<gene>
    <name evidence="10" type="ORF">A7K91_18240</name>
</gene>